<name>A0A0F4EQ49_9MYCO</name>
<keyword evidence="2" id="KW-1185">Reference proteome</keyword>
<dbReference type="RefSeq" id="WP_045843652.1">
    <property type="nucleotide sequence ID" value="NZ_CP083405.1"/>
</dbReference>
<dbReference type="PATRIC" id="fig|480418.6.peg.4533"/>
<gene>
    <name evidence="1" type="ORF">MLPM_2172</name>
</gene>
<dbReference type="EMBL" id="JRPY01000093">
    <property type="protein sequence ID" value="KJX74742.1"/>
    <property type="molecule type" value="Genomic_DNA"/>
</dbReference>
<sequence length="97" mass="10705">MLKTTNIVDSAASFAITVNGTPTVFRIDNAFTRWMSSKGDGLEHNLPALARTVPGQPLPDLVYRALSVGMLVDDAGIEFNVRPHRRGRMPDTNQRHC</sequence>
<organism evidence="1 2">
    <name type="scientific">Mycobacterium lepromatosis</name>
    <dbReference type="NCBI Taxonomy" id="480418"/>
    <lineage>
        <taxon>Bacteria</taxon>
        <taxon>Bacillati</taxon>
        <taxon>Actinomycetota</taxon>
        <taxon>Actinomycetes</taxon>
        <taxon>Mycobacteriales</taxon>
        <taxon>Mycobacteriaceae</taxon>
        <taxon>Mycobacterium</taxon>
    </lineage>
</organism>
<reference evidence="1 2" key="1">
    <citation type="journal article" date="2015" name="Proc. Natl. Acad. Sci. U.S.A.">
        <title>Insight into the evolution and origin of leprosy bacilli from the genome sequence of Mycobacterium lepromatosis.</title>
        <authorList>
            <person name="Singh P."/>
            <person name="Benjak A."/>
            <person name="Schuenemann V.J."/>
            <person name="Herbig A."/>
            <person name="Avanzi C."/>
            <person name="Busso P."/>
            <person name="Nieselt K."/>
            <person name="Krause J."/>
            <person name="Vera-Cabrera L."/>
            <person name="Cole S.T."/>
        </authorList>
    </citation>
    <scope>NUCLEOTIDE SEQUENCE [LARGE SCALE GENOMIC DNA]</scope>
    <source>
        <strain evidence="1 2">Mx1-22A</strain>
    </source>
</reference>
<dbReference type="AlphaFoldDB" id="A0A0F4EQ49"/>
<dbReference type="OrthoDB" id="4721343at2"/>
<accession>A0A0F4EQ49</accession>
<evidence type="ECO:0000313" key="2">
    <source>
        <dbReference type="Proteomes" id="UP000053699"/>
    </source>
</evidence>
<evidence type="ECO:0000313" key="1">
    <source>
        <dbReference type="EMBL" id="KJX74742.1"/>
    </source>
</evidence>
<protein>
    <submittedName>
        <fullName evidence="1">Uncharacterized protein</fullName>
    </submittedName>
</protein>
<proteinExistence type="predicted"/>
<comment type="caution">
    <text evidence="1">The sequence shown here is derived from an EMBL/GenBank/DDBJ whole genome shotgun (WGS) entry which is preliminary data.</text>
</comment>
<dbReference type="Proteomes" id="UP000053699">
    <property type="component" value="Unassembled WGS sequence"/>
</dbReference>